<evidence type="ECO:0000256" key="2">
    <source>
        <dbReference type="ARBA" id="ARBA00004777"/>
    </source>
</evidence>
<keyword evidence="6" id="KW-0472">Membrane</keyword>
<dbReference type="Proteomes" id="UP001153069">
    <property type="component" value="Unassembled WGS sequence"/>
</dbReference>
<evidence type="ECO:0000313" key="7">
    <source>
        <dbReference type="EMBL" id="CAB9497350.1"/>
    </source>
</evidence>
<keyword evidence="6" id="KW-1133">Transmembrane helix</keyword>
<keyword evidence="4" id="KW-0274">FAD</keyword>
<dbReference type="EMBL" id="CAICTM010000018">
    <property type="protein sequence ID" value="CAB9497350.1"/>
    <property type="molecule type" value="Genomic_DNA"/>
</dbReference>
<evidence type="ECO:0000313" key="8">
    <source>
        <dbReference type="Proteomes" id="UP001153069"/>
    </source>
</evidence>
<dbReference type="GO" id="GO:0006555">
    <property type="term" value="P:methionine metabolic process"/>
    <property type="evidence" value="ECO:0007669"/>
    <property type="project" value="InterPro"/>
</dbReference>
<comment type="pathway">
    <text evidence="2">One-carbon metabolism; tetrahydrofolate interconversion.</text>
</comment>
<keyword evidence="8" id="KW-1185">Reference proteome</keyword>
<protein>
    <submittedName>
        <fullName evidence="7">Methylenetetrahydrofolate reductase</fullName>
    </submittedName>
</protein>
<evidence type="ECO:0000256" key="4">
    <source>
        <dbReference type="ARBA" id="ARBA00022827"/>
    </source>
</evidence>
<dbReference type="Pfam" id="PF02219">
    <property type="entry name" value="MTHFR"/>
    <property type="match status" value="1"/>
</dbReference>
<dbReference type="Gene3D" id="3.20.20.220">
    <property type="match status" value="1"/>
</dbReference>
<comment type="caution">
    <text evidence="7">The sequence shown here is derived from an EMBL/GenBank/DDBJ whole genome shotgun (WGS) entry which is preliminary data.</text>
</comment>
<sequence>MASPCQNSVSLADKLADPSRPVFLLGHVPPAKGTPLEKCQEIGDKFAARSNTLASDGFIVYDIQDEPRGDRPFPFRELMDSSAYAAMLTRYNDCLVYKCVADADFDQWTRRASEEHGHSAVNLVGRPSSQAEYAGPTLPAAMEHVRQSKRLKFGCVCIAERHTMEAAHSRNKQYPTEHLNMMRKQSNGADWFISQAVYDCEPTIRLIRDYATLCRKQAVTPKKIVLTFCPVSKPKTMHFIKWLGVRVPEQVEREILQADSPVDKSIKVLCGHLRRILTECAGAGVPLGINCESVSIYRAEIDAVHELFCRMQKILLDTRGSPWKVQWVDVPMTPVVMMANREKEEEPESKHALTATSNDVLQAGLVGALVGGALVGIGVVLGGTSKPGASSM</sequence>
<organism evidence="7 8">
    <name type="scientific">Seminavis robusta</name>
    <dbReference type="NCBI Taxonomy" id="568900"/>
    <lineage>
        <taxon>Eukaryota</taxon>
        <taxon>Sar</taxon>
        <taxon>Stramenopiles</taxon>
        <taxon>Ochrophyta</taxon>
        <taxon>Bacillariophyta</taxon>
        <taxon>Bacillariophyceae</taxon>
        <taxon>Bacillariophycidae</taxon>
        <taxon>Naviculales</taxon>
        <taxon>Naviculaceae</taxon>
        <taxon>Seminavis</taxon>
    </lineage>
</organism>
<gene>
    <name evidence="7" type="ORF">SEMRO_18_G013020.1</name>
</gene>
<reference evidence="7" key="1">
    <citation type="submission" date="2020-06" db="EMBL/GenBank/DDBJ databases">
        <authorList>
            <consortium name="Plant Systems Biology data submission"/>
        </authorList>
    </citation>
    <scope>NUCLEOTIDE SEQUENCE</scope>
    <source>
        <strain evidence="7">D6</strain>
    </source>
</reference>
<evidence type="ECO:0000256" key="3">
    <source>
        <dbReference type="ARBA" id="ARBA00022630"/>
    </source>
</evidence>
<name>A0A9N8H314_9STRA</name>
<dbReference type="GO" id="GO:0004489">
    <property type="term" value="F:methylenetetrahydrofolate reductase [NAD(P)H] activity"/>
    <property type="evidence" value="ECO:0007669"/>
    <property type="project" value="InterPro"/>
</dbReference>
<feature type="transmembrane region" description="Helical" evidence="6">
    <location>
        <begin position="360"/>
        <end position="382"/>
    </location>
</feature>
<evidence type="ECO:0000256" key="5">
    <source>
        <dbReference type="ARBA" id="ARBA00023002"/>
    </source>
</evidence>
<keyword evidence="6" id="KW-0812">Transmembrane</keyword>
<keyword evidence="5" id="KW-0560">Oxidoreductase</keyword>
<dbReference type="AlphaFoldDB" id="A0A9N8H314"/>
<comment type="cofactor">
    <cofactor evidence="1">
        <name>FAD</name>
        <dbReference type="ChEBI" id="CHEBI:57692"/>
    </cofactor>
</comment>
<dbReference type="SUPFAM" id="SSF51730">
    <property type="entry name" value="FAD-linked oxidoreductase"/>
    <property type="match status" value="1"/>
</dbReference>
<evidence type="ECO:0000256" key="1">
    <source>
        <dbReference type="ARBA" id="ARBA00001974"/>
    </source>
</evidence>
<accession>A0A9N8H314</accession>
<dbReference type="InterPro" id="IPR003171">
    <property type="entry name" value="Mehydrof_redctse-like"/>
</dbReference>
<dbReference type="InterPro" id="IPR029041">
    <property type="entry name" value="FAD-linked_oxidoreductase-like"/>
</dbReference>
<keyword evidence="3" id="KW-0285">Flavoprotein</keyword>
<proteinExistence type="predicted"/>
<evidence type="ECO:0000256" key="6">
    <source>
        <dbReference type="SAM" id="Phobius"/>
    </source>
</evidence>
<dbReference type="OrthoDB" id="40323at2759"/>